<reference evidence="2" key="1">
    <citation type="journal article" date="2016" name="Genome Biol. Evol.">
        <title>Comparative 'omics' of the Fusarium fujikuroi species complex highlights differences in genetic potential and metabolite synthesis.</title>
        <authorList>
            <person name="Niehaus E.-M."/>
            <person name="Muensterkoetter M."/>
            <person name="Proctor R.H."/>
            <person name="Brown D.W."/>
            <person name="Sharon A."/>
            <person name="Idan Y."/>
            <person name="Oren-Young L."/>
            <person name="Sieber C.M."/>
            <person name="Novak O."/>
            <person name="Pencik A."/>
            <person name="Tarkowska D."/>
            <person name="Hromadova K."/>
            <person name="Freeman S."/>
            <person name="Maymon M."/>
            <person name="Elazar M."/>
            <person name="Youssef S.A."/>
            <person name="El-Shabrawy E.S.M."/>
            <person name="Shalaby A.B.A."/>
            <person name="Houterman P."/>
            <person name="Brock N.L."/>
            <person name="Burkhardt I."/>
            <person name="Tsavkelova E.A."/>
            <person name="Dickschat J.S."/>
            <person name="Galuszka P."/>
            <person name="Gueldener U."/>
            <person name="Tudzynski B."/>
        </authorList>
    </citation>
    <scope>NUCLEOTIDE SEQUENCE [LARGE SCALE GENOMIC DNA]</scope>
    <source>
        <strain evidence="2">ET1</strain>
    </source>
</reference>
<accession>A0A1L7V2M6</accession>
<dbReference type="AlphaFoldDB" id="A0A1L7V2M6"/>
<evidence type="ECO:0000313" key="2">
    <source>
        <dbReference type="Proteomes" id="UP000183971"/>
    </source>
</evidence>
<comment type="caution">
    <text evidence="1">The sequence shown here is derived from an EMBL/GenBank/DDBJ whole genome shotgun (WGS) entry which is preliminary data.</text>
</comment>
<keyword evidence="2" id="KW-1185">Reference proteome</keyword>
<gene>
    <name evidence="1" type="ORF">FPRO_00720</name>
</gene>
<dbReference type="GeneID" id="42045609"/>
<name>A0A1L7V2M6_FUSPR</name>
<dbReference type="Proteomes" id="UP000183971">
    <property type="component" value="Unassembled WGS sequence"/>
</dbReference>
<evidence type="ECO:0000313" key="1">
    <source>
        <dbReference type="EMBL" id="CZR35158.1"/>
    </source>
</evidence>
<sequence>MASMAPFGLPCILYMHDRKLPRYSIKSTPHRRNFEGPKGLAISFQAHLRLGRVASSKKDFDPELGLLTLVQTPVYPSLVTESGWCAASCPRKVEIATSVDRVSLHSHLPSHTIPPIWFRLPSVLPLPSRLGSNLFPFAPAHRLYAVAAPALLGLDIKVLDQCYCYGPPLDQTTVLGHCPARSLSTRNPNHLASTNAKSHRVAYPSTFGTPWYLLAGFHLLSYNLLTP</sequence>
<dbReference type="EMBL" id="FJOF01000001">
    <property type="protein sequence ID" value="CZR35158.1"/>
    <property type="molecule type" value="Genomic_DNA"/>
</dbReference>
<proteinExistence type="predicted"/>
<organism evidence="1 2">
    <name type="scientific">Fusarium proliferatum (strain ET1)</name>
    <name type="common">Orchid endophyte fungus</name>
    <dbReference type="NCBI Taxonomy" id="1227346"/>
    <lineage>
        <taxon>Eukaryota</taxon>
        <taxon>Fungi</taxon>
        <taxon>Dikarya</taxon>
        <taxon>Ascomycota</taxon>
        <taxon>Pezizomycotina</taxon>
        <taxon>Sordariomycetes</taxon>
        <taxon>Hypocreomycetidae</taxon>
        <taxon>Hypocreales</taxon>
        <taxon>Nectriaceae</taxon>
        <taxon>Fusarium</taxon>
        <taxon>Fusarium fujikuroi species complex</taxon>
    </lineage>
</organism>
<dbReference type="VEuPathDB" id="FungiDB:FPRO_00720"/>
<dbReference type="RefSeq" id="XP_031075751.1">
    <property type="nucleotide sequence ID" value="XM_031223292.1"/>
</dbReference>
<protein>
    <submittedName>
        <fullName evidence="1">Uncharacterized protein</fullName>
    </submittedName>
</protein>